<evidence type="ECO:0000313" key="2">
    <source>
        <dbReference type="EMBL" id="AGA34945.1"/>
    </source>
</evidence>
<evidence type="ECO:0000259" key="1">
    <source>
        <dbReference type="Pfam" id="PF01402"/>
    </source>
</evidence>
<proteinExistence type="predicted"/>
<dbReference type="STRING" id="1255043.TVNIR_3308"/>
<sequence length="61" mass="6943">MEKELEQLAAATGRSKSYYVKEALAAYLEDRADYLLALAALERKEPRTSLADVRRELGLER</sequence>
<dbReference type="PATRIC" id="fig|1255043.3.peg.3338"/>
<dbReference type="SUPFAM" id="SSF47598">
    <property type="entry name" value="Ribbon-helix-helix"/>
    <property type="match status" value="1"/>
</dbReference>
<dbReference type="InterPro" id="IPR002145">
    <property type="entry name" value="CopG"/>
</dbReference>
<name>L0E166_THIND</name>
<gene>
    <name evidence="2" type="ordered locus">TVNIR_3308</name>
</gene>
<dbReference type="GO" id="GO:0006355">
    <property type="term" value="P:regulation of DNA-templated transcription"/>
    <property type="evidence" value="ECO:0007669"/>
    <property type="project" value="InterPro"/>
</dbReference>
<dbReference type="Pfam" id="PF01402">
    <property type="entry name" value="RHH_1"/>
    <property type="match status" value="1"/>
</dbReference>
<feature type="domain" description="Ribbon-helix-helix protein CopG" evidence="1">
    <location>
        <begin position="3"/>
        <end position="30"/>
    </location>
</feature>
<dbReference type="eggNOG" id="COG4710">
    <property type="taxonomic scope" value="Bacteria"/>
</dbReference>
<protein>
    <submittedName>
        <fullName evidence="2">CopG-like domain-containing protein DNA-binding</fullName>
    </submittedName>
</protein>
<dbReference type="AlphaFoldDB" id="L0E166"/>
<evidence type="ECO:0000313" key="3">
    <source>
        <dbReference type="Proteomes" id="UP000010809"/>
    </source>
</evidence>
<dbReference type="KEGG" id="tni:TVNIR_3308"/>
<reference evidence="2" key="1">
    <citation type="submission" date="2015-12" db="EMBL/GenBank/DDBJ databases">
        <authorList>
            <person name="Tikhonova T.V."/>
            <person name="Pavlov A.R."/>
            <person name="Beletsky A.V."/>
            <person name="Mardanov A.V."/>
            <person name="Sorokin D.Y."/>
            <person name="Ravin N.V."/>
            <person name="Popov V.O."/>
        </authorList>
    </citation>
    <scope>NUCLEOTIDE SEQUENCE</scope>
    <source>
        <strain evidence="2">DSM 14787</strain>
    </source>
</reference>
<dbReference type="InterPro" id="IPR010985">
    <property type="entry name" value="Ribbon_hlx_hlx"/>
</dbReference>
<dbReference type="HOGENOM" id="CLU_155311_6_1_6"/>
<accession>L0E166</accession>
<dbReference type="EMBL" id="CP003989">
    <property type="protein sequence ID" value="AGA34945.1"/>
    <property type="molecule type" value="Genomic_DNA"/>
</dbReference>
<dbReference type="GO" id="GO:0003677">
    <property type="term" value="F:DNA binding"/>
    <property type="evidence" value="ECO:0007669"/>
    <property type="project" value="UniProtKB-KW"/>
</dbReference>
<organism evidence="2 3">
    <name type="scientific">Thioalkalivibrio nitratireducens (strain DSM 14787 / UNIQEM 213 / ALEN2)</name>
    <dbReference type="NCBI Taxonomy" id="1255043"/>
    <lineage>
        <taxon>Bacteria</taxon>
        <taxon>Pseudomonadati</taxon>
        <taxon>Pseudomonadota</taxon>
        <taxon>Gammaproteobacteria</taxon>
        <taxon>Chromatiales</taxon>
        <taxon>Ectothiorhodospiraceae</taxon>
        <taxon>Thioalkalivibrio</taxon>
    </lineage>
</organism>
<dbReference type="Proteomes" id="UP000010809">
    <property type="component" value="Chromosome"/>
</dbReference>
<keyword evidence="3" id="KW-1185">Reference proteome</keyword>